<evidence type="ECO:0000313" key="2">
    <source>
        <dbReference type="Proteomes" id="UP000245626"/>
    </source>
</evidence>
<proteinExistence type="predicted"/>
<organism evidence="1 2">
    <name type="scientific">Violaceomyces palustris</name>
    <dbReference type="NCBI Taxonomy" id="1673888"/>
    <lineage>
        <taxon>Eukaryota</taxon>
        <taxon>Fungi</taxon>
        <taxon>Dikarya</taxon>
        <taxon>Basidiomycota</taxon>
        <taxon>Ustilaginomycotina</taxon>
        <taxon>Ustilaginomycetes</taxon>
        <taxon>Violaceomycetales</taxon>
        <taxon>Violaceomycetaceae</taxon>
        <taxon>Violaceomyces</taxon>
    </lineage>
</organism>
<accession>A0ACD0P4D4</accession>
<keyword evidence="2" id="KW-1185">Reference proteome</keyword>
<dbReference type="Proteomes" id="UP000245626">
    <property type="component" value="Unassembled WGS sequence"/>
</dbReference>
<gene>
    <name evidence="1" type="ORF">IE53DRAFT_384685</name>
</gene>
<dbReference type="EMBL" id="KZ819754">
    <property type="protein sequence ID" value="PWN52867.1"/>
    <property type="molecule type" value="Genomic_DNA"/>
</dbReference>
<sequence>MGVDDWRKNFNKKLDDFGEDALKKIRNQREVGSSRDRVGLMDRISMAKGENPQWSKDVDRRQAGSDPYEEEGTNITPQRNRVASPGMHRAGIVSKAPPPPPPVRNNPGIPRQVGGGDQAHLHAPPPPPRMNNEDGINNPPPAYPSPLTSGAGGVSHEPHQYAAPSPPAPPTSSRVPSDAQQPGFIEFSKFTQDDKEAFFSLLDEYFESRGFH</sequence>
<name>A0ACD0P4D4_9BASI</name>
<evidence type="ECO:0000313" key="1">
    <source>
        <dbReference type="EMBL" id="PWN52867.1"/>
    </source>
</evidence>
<protein>
    <submittedName>
        <fullName evidence="1">Uncharacterized protein</fullName>
    </submittedName>
</protein>
<reference evidence="1 2" key="1">
    <citation type="journal article" date="2018" name="Mol. Biol. Evol.">
        <title>Broad Genomic Sampling Reveals a Smut Pathogenic Ancestry of the Fungal Clade Ustilaginomycotina.</title>
        <authorList>
            <person name="Kijpornyongpan T."/>
            <person name="Mondo S.J."/>
            <person name="Barry K."/>
            <person name="Sandor L."/>
            <person name="Lee J."/>
            <person name="Lipzen A."/>
            <person name="Pangilinan J."/>
            <person name="LaButti K."/>
            <person name="Hainaut M."/>
            <person name="Henrissat B."/>
            <person name="Grigoriev I.V."/>
            <person name="Spatafora J.W."/>
            <person name="Aime M.C."/>
        </authorList>
    </citation>
    <scope>NUCLEOTIDE SEQUENCE [LARGE SCALE GENOMIC DNA]</scope>
    <source>
        <strain evidence="1 2">SA 807</strain>
    </source>
</reference>